<reference evidence="2 3" key="1">
    <citation type="submission" date="2015-03" db="EMBL/GenBank/DDBJ databases">
        <title>Draft genome sequence of Elstera litoralis.</title>
        <authorList>
            <person name="Rahalkar M.C."/>
            <person name="Dhakephalkar P.K."/>
            <person name="Pore S.D."/>
            <person name="Arora P."/>
            <person name="Kapse N.G."/>
            <person name="Pandit P.S."/>
        </authorList>
    </citation>
    <scope>NUCLEOTIDE SEQUENCE [LARGE SCALE GENOMIC DNA]</scope>
    <source>
        <strain evidence="2 3">Dia-1</strain>
    </source>
</reference>
<feature type="transmembrane region" description="Helical" evidence="1">
    <location>
        <begin position="358"/>
        <end position="375"/>
    </location>
</feature>
<dbReference type="AlphaFoldDB" id="A0A0F3IRS3"/>
<evidence type="ECO:0000313" key="2">
    <source>
        <dbReference type="EMBL" id="KJV09322.1"/>
    </source>
</evidence>
<gene>
    <name evidence="2" type="ORF">VZ95_12200</name>
</gene>
<protein>
    <recommendedName>
        <fullName evidence="4">Glycosyltransferase RgtA/B/C/D-like domain-containing protein</fullName>
    </recommendedName>
</protein>
<feature type="transmembrane region" description="Helical" evidence="1">
    <location>
        <begin position="97"/>
        <end position="125"/>
    </location>
</feature>
<feature type="transmembrane region" description="Helical" evidence="1">
    <location>
        <begin position="20"/>
        <end position="39"/>
    </location>
</feature>
<evidence type="ECO:0000256" key="1">
    <source>
        <dbReference type="SAM" id="Phobius"/>
    </source>
</evidence>
<comment type="caution">
    <text evidence="2">The sequence shown here is derived from an EMBL/GenBank/DDBJ whole genome shotgun (WGS) entry which is preliminary data.</text>
</comment>
<feature type="transmembrane region" description="Helical" evidence="1">
    <location>
        <begin position="313"/>
        <end position="338"/>
    </location>
</feature>
<feature type="transmembrane region" description="Helical" evidence="1">
    <location>
        <begin position="145"/>
        <end position="162"/>
    </location>
</feature>
<dbReference type="EMBL" id="LAJY01000303">
    <property type="protein sequence ID" value="KJV09322.1"/>
    <property type="molecule type" value="Genomic_DNA"/>
</dbReference>
<feature type="transmembrane region" description="Helical" evidence="1">
    <location>
        <begin position="74"/>
        <end position="90"/>
    </location>
</feature>
<name>A0A0F3IRS3_9PROT</name>
<dbReference type="Proteomes" id="UP000033774">
    <property type="component" value="Unassembled WGS sequence"/>
</dbReference>
<feature type="transmembrane region" description="Helical" evidence="1">
    <location>
        <begin position="51"/>
        <end position="68"/>
    </location>
</feature>
<sequence>MTIVAGATRLGLTIFSQSALTIFQVALVLSTLWLAGVLALIRHPNCEKNKFTLLFVILISAIFADYFRSFYEEAIVLVVLPWFLLGLWRWQSDGKPGLILVSAACLISAKVQMIGALPLILAIIWRPWLSVPRIANLRASTRIPIVLTIGLIALSALSLARWEYTRKGEVNRYNRFYSGVGQALQGVADWPARAFHMRNLYEREHRAQLQQQTLALEPNPAQPLLGTRFSPTGAILWRSYKARGELATFDAIVAPGALGNFIPWLLARPRIWPEIIRSIAILTATGDYRVQYLNNSLYLPGLSELQDFARSWLGAYGLVALALAAWVGRSLWLPGLFLLTLPLAVWGGDGFYEFEKHFAPYWMLLPLLFSGAFSFRGGGRAGGSGNLAGGSLNSTP</sequence>
<keyword evidence="1" id="KW-0472">Membrane</keyword>
<evidence type="ECO:0008006" key="4">
    <source>
        <dbReference type="Google" id="ProtNLM"/>
    </source>
</evidence>
<organism evidence="2 3">
    <name type="scientific">Elstera litoralis</name>
    <dbReference type="NCBI Taxonomy" id="552518"/>
    <lineage>
        <taxon>Bacteria</taxon>
        <taxon>Pseudomonadati</taxon>
        <taxon>Pseudomonadota</taxon>
        <taxon>Alphaproteobacteria</taxon>
        <taxon>Rhodospirillales</taxon>
        <taxon>Rhodospirillaceae</taxon>
        <taxon>Elstera</taxon>
    </lineage>
</organism>
<accession>A0A0F3IRS3</accession>
<evidence type="ECO:0000313" key="3">
    <source>
        <dbReference type="Proteomes" id="UP000033774"/>
    </source>
</evidence>
<proteinExistence type="predicted"/>
<keyword evidence="1" id="KW-1133">Transmembrane helix</keyword>
<keyword evidence="3" id="KW-1185">Reference proteome</keyword>
<keyword evidence="1" id="KW-0812">Transmembrane</keyword>